<keyword evidence="9" id="KW-0961">Cell wall biogenesis/degradation</keyword>
<proteinExistence type="inferred from homology"/>
<evidence type="ECO:0000256" key="8">
    <source>
        <dbReference type="ARBA" id="ARBA00023295"/>
    </source>
</evidence>
<feature type="compositionally biased region" description="Polar residues" evidence="11">
    <location>
        <begin position="525"/>
        <end position="534"/>
    </location>
</feature>
<evidence type="ECO:0000256" key="10">
    <source>
        <dbReference type="RuleBase" id="RU361169"/>
    </source>
</evidence>
<keyword evidence="8 10" id="KW-0326">Glycosidase</keyword>
<keyword evidence="4 12" id="KW-0732">Signal</keyword>
<dbReference type="GO" id="GO:0004650">
    <property type="term" value="F:polygalacturonase activity"/>
    <property type="evidence" value="ECO:0007669"/>
    <property type="project" value="InterPro"/>
</dbReference>
<dbReference type="GO" id="GO:0005576">
    <property type="term" value="C:extracellular region"/>
    <property type="evidence" value="ECO:0007669"/>
    <property type="project" value="UniProtKB-SubCell"/>
</dbReference>
<accession>A0A9W8RU63</accession>
<evidence type="ECO:0000256" key="5">
    <source>
        <dbReference type="ARBA" id="ARBA00022801"/>
    </source>
</evidence>
<evidence type="ECO:0000256" key="11">
    <source>
        <dbReference type="SAM" id="MobiDB-lite"/>
    </source>
</evidence>
<evidence type="ECO:0000256" key="1">
    <source>
        <dbReference type="ARBA" id="ARBA00004613"/>
    </source>
</evidence>
<dbReference type="GO" id="GO:0046576">
    <property type="term" value="F:rhamnogalacturonan alpha-L-rhamnopyranosyl-(1-&gt;4)-alpha-D-galactopyranosyluronide lyase activity"/>
    <property type="evidence" value="ECO:0007669"/>
    <property type="project" value="UniProtKB-ARBA"/>
</dbReference>
<dbReference type="OrthoDB" id="2268901at2759"/>
<evidence type="ECO:0000256" key="12">
    <source>
        <dbReference type="SAM" id="SignalP"/>
    </source>
</evidence>
<evidence type="ECO:0000256" key="6">
    <source>
        <dbReference type="ARBA" id="ARBA00023157"/>
    </source>
</evidence>
<sequence>MHHSFVSALIAVGSAISVSAQLSGKVGPLTSRADKAAIKTCNIADYGAKADAKTDNGPAIQKAWDACSSGGGEVVIGEGDYGLGTWLTLSSKSAMSFRLDGTLYRIGTDGGNMLMFKHLEDFEFYSSTSKGAIQGYGYEFHQKDEYGPRILRFADVKSFSVHDVALVDSPAFHFSIDTCSDGEVYNTVIHGGARGGLDGIDVWGSNIHIHDVEVSNKDECVTVKNPSDHLLIENVFCNWSGGCAMGSLATDTDIHDIEYSNIYTQRSNQMYMFKSYGGSGTVSNVALKNFAGHSNAYTLDLDAEWSSMKPIAGDGILYSNMTFSGWSGTCADGHQRGPIKFNCPADVPCTDMQVDDFTVGSNKGDTVEHVCKNAYGSGACLKEGDGGAYTTTQTVDAASSATQTMDGEIENGLGLTASIAIPTIRASFFPGVAAISPRMADSAGESQAAAGSGSTASAVANDEAQVTAPVETSAPAEADAAADTSAAADVIASSNTAAPSGTSTPADESAPVATSAPSFDAPNSFFPQEQSTFETAVKASETLAADAEASAPAETDVAQPKAPSCKAKRRRSLQSKHL</sequence>
<keyword evidence="14" id="KW-1185">Reference proteome</keyword>
<feature type="compositionally biased region" description="Polar residues" evidence="11">
    <location>
        <begin position="495"/>
        <end position="506"/>
    </location>
</feature>
<gene>
    <name evidence="13" type="ORF">NW762_009246</name>
</gene>
<evidence type="ECO:0000256" key="2">
    <source>
        <dbReference type="ARBA" id="ARBA00008834"/>
    </source>
</evidence>
<comment type="subcellular location">
    <subcellularLocation>
        <location evidence="1">Secreted</location>
    </subcellularLocation>
</comment>
<reference evidence="13" key="1">
    <citation type="submission" date="2022-09" db="EMBL/GenBank/DDBJ databases">
        <title>Fusarium specimens isolated from Avocado Roots.</title>
        <authorList>
            <person name="Stajich J."/>
            <person name="Roper C."/>
            <person name="Heimlech-Rivalta G."/>
        </authorList>
    </citation>
    <scope>NUCLEOTIDE SEQUENCE</scope>
    <source>
        <strain evidence="13">CF00136</strain>
    </source>
</reference>
<dbReference type="SUPFAM" id="SSF51126">
    <property type="entry name" value="Pectin lyase-like"/>
    <property type="match status" value="1"/>
</dbReference>
<organism evidence="13 14">
    <name type="scientific">Fusarium torreyae</name>
    <dbReference type="NCBI Taxonomy" id="1237075"/>
    <lineage>
        <taxon>Eukaryota</taxon>
        <taxon>Fungi</taxon>
        <taxon>Dikarya</taxon>
        <taxon>Ascomycota</taxon>
        <taxon>Pezizomycotina</taxon>
        <taxon>Sordariomycetes</taxon>
        <taxon>Hypocreomycetidae</taxon>
        <taxon>Hypocreales</taxon>
        <taxon>Nectriaceae</taxon>
        <taxon>Fusarium</taxon>
    </lineage>
</organism>
<dbReference type="AlphaFoldDB" id="A0A9W8RU63"/>
<feature type="compositionally biased region" description="Low complexity" evidence="11">
    <location>
        <begin position="445"/>
        <end position="460"/>
    </location>
</feature>
<dbReference type="GO" id="GO:0005975">
    <property type="term" value="P:carbohydrate metabolic process"/>
    <property type="evidence" value="ECO:0007669"/>
    <property type="project" value="InterPro"/>
</dbReference>
<evidence type="ECO:0008006" key="15">
    <source>
        <dbReference type="Google" id="ProtNLM"/>
    </source>
</evidence>
<evidence type="ECO:0000256" key="3">
    <source>
        <dbReference type="ARBA" id="ARBA00022525"/>
    </source>
</evidence>
<dbReference type="InterPro" id="IPR011050">
    <property type="entry name" value="Pectin_lyase_fold/virulence"/>
</dbReference>
<feature type="compositionally biased region" description="Low complexity" evidence="11">
    <location>
        <begin position="539"/>
        <end position="556"/>
    </location>
</feature>
<dbReference type="PANTHER" id="PTHR31736:SF19">
    <property type="entry name" value="PECTIN LYASE SUPERFAMILY PROTEIN-RELATED"/>
    <property type="match status" value="1"/>
</dbReference>
<keyword evidence="5 10" id="KW-0378">Hydrolase</keyword>
<evidence type="ECO:0000313" key="13">
    <source>
        <dbReference type="EMBL" id="KAJ4256169.1"/>
    </source>
</evidence>
<evidence type="ECO:0000256" key="7">
    <source>
        <dbReference type="ARBA" id="ARBA00023180"/>
    </source>
</evidence>
<dbReference type="GO" id="GO:0071555">
    <property type="term" value="P:cell wall organization"/>
    <property type="evidence" value="ECO:0007669"/>
    <property type="project" value="UniProtKB-KW"/>
</dbReference>
<comment type="caution">
    <text evidence="13">The sequence shown here is derived from an EMBL/GenBank/DDBJ whole genome shotgun (WGS) entry which is preliminary data.</text>
</comment>
<feature type="compositionally biased region" description="Low complexity" evidence="11">
    <location>
        <begin position="473"/>
        <end position="494"/>
    </location>
</feature>
<comment type="similarity">
    <text evidence="2 10">Belongs to the glycosyl hydrolase 28 family.</text>
</comment>
<dbReference type="EMBL" id="JAOQAZ010000019">
    <property type="protein sequence ID" value="KAJ4256169.1"/>
    <property type="molecule type" value="Genomic_DNA"/>
</dbReference>
<dbReference type="PANTHER" id="PTHR31736">
    <property type="match status" value="1"/>
</dbReference>
<dbReference type="Proteomes" id="UP001152049">
    <property type="component" value="Unassembled WGS sequence"/>
</dbReference>
<evidence type="ECO:0000313" key="14">
    <source>
        <dbReference type="Proteomes" id="UP001152049"/>
    </source>
</evidence>
<evidence type="ECO:0000256" key="9">
    <source>
        <dbReference type="ARBA" id="ARBA00023316"/>
    </source>
</evidence>
<feature type="signal peptide" evidence="12">
    <location>
        <begin position="1"/>
        <end position="20"/>
    </location>
</feature>
<dbReference type="Gene3D" id="2.160.20.10">
    <property type="entry name" value="Single-stranded right-handed beta-helix, Pectin lyase-like"/>
    <property type="match status" value="1"/>
</dbReference>
<protein>
    <recommendedName>
        <fullName evidence="15">Rhamnogalacturonase A</fullName>
    </recommendedName>
</protein>
<dbReference type="Pfam" id="PF00295">
    <property type="entry name" value="Glyco_hydro_28"/>
    <property type="match status" value="1"/>
</dbReference>
<name>A0A9W8RU63_9HYPO</name>
<feature type="chain" id="PRO_5040753352" description="Rhamnogalacturonase A" evidence="12">
    <location>
        <begin position="21"/>
        <end position="578"/>
    </location>
</feature>
<keyword evidence="7" id="KW-0325">Glycoprotein</keyword>
<dbReference type="InterPro" id="IPR000743">
    <property type="entry name" value="Glyco_hydro_28"/>
</dbReference>
<keyword evidence="6" id="KW-1015">Disulfide bond</keyword>
<feature type="region of interest" description="Disordered" evidence="11">
    <location>
        <begin position="445"/>
        <end position="578"/>
    </location>
</feature>
<dbReference type="InterPro" id="IPR012334">
    <property type="entry name" value="Pectin_lyas_fold"/>
</dbReference>
<feature type="compositionally biased region" description="Basic residues" evidence="11">
    <location>
        <begin position="566"/>
        <end position="578"/>
    </location>
</feature>
<evidence type="ECO:0000256" key="4">
    <source>
        <dbReference type="ARBA" id="ARBA00022729"/>
    </source>
</evidence>
<keyword evidence="3" id="KW-0964">Secreted</keyword>